<feature type="region of interest" description="Disordered" evidence="1">
    <location>
        <begin position="428"/>
        <end position="464"/>
    </location>
</feature>
<feature type="compositionally biased region" description="Basic and acidic residues" evidence="1">
    <location>
        <begin position="200"/>
        <end position="217"/>
    </location>
</feature>
<feature type="compositionally biased region" description="Basic residues" evidence="1">
    <location>
        <begin position="185"/>
        <end position="199"/>
    </location>
</feature>
<feature type="compositionally biased region" description="Basic residues" evidence="1">
    <location>
        <begin position="159"/>
        <end position="171"/>
    </location>
</feature>
<feature type="compositionally biased region" description="Basic and acidic residues" evidence="1">
    <location>
        <begin position="278"/>
        <end position="295"/>
    </location>
</feature>
<evidence type="ECO:0000256" key="1">
    <source>
        <dbReference type="SAM" id="MobiDB-lite"/>
    </source>
</evidence>
<gene>
    <name evidence="2" type="ordered locus">BURPS1710b_1007</name>
</gene>
<feature type="compositionally biased region" description="Basic residues" evidence="1">
    <location>
        <begin position="1"/>
        <end position="14"/>
    </location>
</feature>
<feature type="compositionally biased region" description="Basic residues" evidence="1">
    <location>
        <begin position="37"/>
        <end position="48"/>
    </location>
</feature>
<dbReference type="AlphaFoldDB" id="Q3JVI6"/>
<dbReference type="Proteomes" id="UP000002700">
    <property type="component" value="Chromosome I"/>
</dbReference>
<dbReference type="EnsemblBacteria" id="ABA49722">
    <property type="protein sequence ID" value="ABA49722"/>
    <property type="gene ID" value="BURPS1710b_1007"/>
</dbReference>
<dbReference type="HOGENOM" id="CLU_588848_0_0_4"/>
<feature type="region of interest" description="Disordered" evidence="1">
    <location>
        <begin position="159"/>
        <end position="384"/>
    </location>
</feature>
<feature type="compositionally biased region" description="Basic and acidic residues" evidence="1">
    <location>
        <begin position="455"/>
        <end position="464"/>
    </location>
</feature>
<feature type="compositionally biased region" description="Basic and acidic residues" evidence="1">
    <location>
        <begin position="23"/>
        <end position="36"/>
    </location>
</feature>
<protein>
    <submittedName>
        <fullName evidence="2">Uncharacterized protein</fullName>
    </submittedName>
</protein>
<reference evidence="2 3" key="1">
    <citation type="submission" date="2005-09" db="EMBL/GenBank/DDBJ databases">
        <authorList>
            <person name="Woods D.E."/>
            <person name="Nierman W.C."/>
        </authorList>
    </citation>
    <scope>NUCLEOTIDE SEQUENCE [LARGE SCALE GENOMIC DNA]</scope>
    <source>
        <strain evidence="2 3">1710b</strain>
    </source>
</reference>
<dbReference type="EMBL" id="CP000124">
    <property type="protein sequence ID" value="ABA49722.1"/>
    <property type="molecule type" value="Genomic_DNA"/>
</dbReference>
<evidence type="ECO:0000313" key="2">
    <source>
        <dbReference type="EMBL" id="ABA49722.1"/>
    </source>
</evidence>
<sequence>MLGLRTRARNRTSRPRSPPRLANDNETRLHNHCAEPRRRHASRPRRRPCNTSLSTRRDPHESAATTTTTRRRRAPPLLARRAGRARERRVRAARRLRRRRRQRLVAAERRREHAGRVLRRQPVGRRHVFAADPDRLRRRALHDESGPGMDAGRRRLLRRHAHPGVRRRLRRAAAGGGRPGLRAGRLARHAAAGHRPRGRERRERRLRAGDDRARRDAGAAIPAAARQLQRESDRARQRRRERHLLSGAGRAGSGQYARRAARRRAADRPRRAAARGRRPADRRGGRDARVRIERAGHRRHAARGVDGPAGRAHAVVDDLQQHARRGAEGAERRSREGRADRRIHVAGRHRRELPGQRLLGGEHGHRVQPAIDDRRRDEGGGREPDRVRLVAVLLAADVHGRERGPDVHVRRHGPPDDAPARALRAIRRAADRENGRRQVTPARDGRRASRGPARSRRETAAGLK</sequence>
<feature type="compositionally biased region" description="Basic and acidic residues" evidence="1">
    <location>
        <begin position="314"/>
        <end position="343"/>
    </location>
</feature>
<proteinExistence type="predicted"/>
<feature type="compositionally biased region" description="Basic and acidic residues" evidence="1">
    <location>
        <begin position="360"/>
        <end position="384"/>
    </location>
</feature>
<accession>Q3JVI6</accession>
<name>Q3JVI6_BURP1</name>
<evidence type="ECO:0000313" key="3">
    <source>
        <dbReference type="Proteomes" id="UP000002700"/>
    </source>
</evidence>
<organism evidence="2 3">
    <name type="scientific">Burkholderia pseudomallei (strain 1710b)</name>
    <dbReference type="NCBI Taxonomy" id="320372"/>
    <lineage>
        <taxon>Bacteria</taxon>
        <taxon>Pseudomonadati</taxon>
        <taxon>Pseudomonadota</taxon>
        <taxon>Betaproteobacteria</taxon>
        <taxon>Burkholderiales</taxon>
        <taxon>Burkholderiaceae</taxon>
        <taxon>Burkholderia</taxon>
        <taxon>pseudomallei group</taxon>
    </lineage>
</organism>
<feature type="region of interest" description="Disordered" evidence="1">
    <location>
        <begin position="1"/>
        <end position="74"/>
    </location>
</feature>
<dbReference type="KEGG" id="bpm:BURPS1710b_1007"/>